<dbReference type="SUPFAM" id="SSF52283">
    <property type="entry name" value="Formate/glycerate dehydrogenase catalytic domain-like"/>
    <property type="match status" value="1"/>
</dbReference>
<evidence type="ECO:0000259" key="6">
    <source>
        <dbReference type="Pfam" id="PF02826"/>
    </source>
</evidence>
<keyword evidence="3" id="KW-0520">NAD</keyword>
<evidence type="ECO:0000256" key="4">
    <source>
        <dbReference type="RuleBase" id="RU003719"/>
    </source>
</evidence>
<evidence type="ECO:0000256" key="3">
    <source>
        <dbReference type="ARBA" id="ARBA00023027"/>
    </source>
</evidence>
<reference evidence="7" key="1">
    <citation type="submission" date="2020-08" db="EMBL/GenBank/DDBJ databases">
        <title>Genome public.</title>
        <authorList>
            <person name="Liu C."/>
            <person name="Sun Q."/>
        </authorList>
    </citation>
    <scope>NUCLEOTIDE SEQUENCE</scope>
    <source>
        <strain evidence="7">NSJ-23</strain>
    </source>
</reference>
<evidence type="ECO:0000313" key="8">
    <source>
        <dbReference type="Proteomes" id="UP000628736"/>
    </source>
</evidence>
<protein>
    <submittedName>
        <fullName evidence="7">D-2-hydroxyacid dehydrogenase</fullName>
    </submittedName>
</protein>
<dbReference type="AlphaFoldDB" id="A0A8J6M2A1"/>
<dbReference type="InterPro" id="IPR006139">
    <property type="entry name" value="D-isomer_2_OHA_DH_cat_dom"/>
</dbReference>
<accession>A0A8J6M2A1</accession>
<evidence type="ECO:0000259" key="5">
    <source>
        <dbReference type="Pfam" id="PF00389"/>
    </source>
</evidence>
<evidence type="ECO:0000256" key="2">
    <source>
        <dbReference type="ARBA" id="ARBA00023002"/>
    </source>
</evidence>
<dbReference type="InterPro" id="IPR036291">
    <property type="entry name" value="NAD(P)-bd_dom_sf"/>
</dbReference>
<dbReference type="Proteomes" id="UP000628736">
    <property type="component" value="Unassembled WGS sequence"/>
</dbReference>
<evidence type="ECO:0000313" key="7">
    <source>
        <dbReference type="EMBL" id="MBC5721340.1"/>
    </source>
</evidence>
<dbReference type="GO" id="GO:0016616">
    <property type="term" value="F:oxidoreductase activity, acting on the CH-OH group of donors, NAD or NADP as acceptor"/>
    <property type="evidence" value="ECO:0007669"/>
    <property type="project" value="InterPro"/>
</dbReference>
<dbReference type="RefSeq" id="WP_186851849.1">
    <property type="nucleotide sequence ID" value="NZ_JACOPO010000001.1"/>
</dbReference>
<dbReference type="PANTHER" id="PTHR43761">
    <property type="entry name" value="D-ISOMER SPECIFIC 2-HYDROXYACID DEHYDROGENASE FAMILY PROTEIN (AFU_ORTHOLOGUE AFUA_1G13630)"/>
    <property type="match status" value="1"/>
</dbReference>
<feature type="domain" description="D-isomer specific 2-hydroxyacid dehydrogenase catalytic" evidence="5">
    <location>
        <begin position="19"/>
        <end position="320"/>
    </location>
</feature>
<dbReference type="Pfam" id="PF02826">
    <property type="entry name" value="2-Hacid_dh_C"/>
    <property type="match status" value="1"/>
</dbReference>
<dbReference type="FunFam" id="3.40.50.720:FF:000203">
    <property type="entry name" value="D-3-phosphoglycerate dehydrogenase (SerA)"/>
    <property type="match status" value="1"/>
</dbReference>
<dbReference type="SUPFAM" id="SSF51735">
    <property type="entry name" value="NAD(P)-binding Rossmann-fold domains"/>
    <property type="match status" value="1"/>
</dbReference>
<comment type="similarity">
    <text evidence="1 4">Belongs to the D-isomer specific 2-hydroxyacid dehydrogenase family.</text>
</comment>
<dbReference type="PANTHER" id="PTHR43761:SF1">
    <property type="entry name" value="D-ISOMER SPECIFIC 2-HYDROXYACID DEHYDROGENASE CATALYTIC DOMAIN-CONTAINING PROTEIN-RELATED"/>
    <property type="match status" value="1"/>
</dbReference>
<sequence>MKIVVLDGYTENPGDLSWDELGKLGELTVYDRTSLTDEDEAIARIGDAEVVFTNKTPITKKVIDACPNMKMISMLATGYNVVDYVYAKEKGIPVTNVPTYGTASVSQFSIALLLEICHHIGHHDASVHAGNWANCVDWCYWDYPLIELEGKTIGIIGFGRIGQAEGRIAKALGMNVVAYDLYPNDSGRAIAEYVDLDTLYARADVISLHCNLTPENTGMINKDSIAKMKDGVILINNARGQLIHEQDVADALNSGKMGAAGLDVVYTEPIRADNPLLKAKNCIITPHISWAPKESRQRIMDTAVENVKAYLAGAPINVVNR</sequence>
<proteinExistence type="inferred from homology"/>
<dbReference type="CDD" id="cd12162">
    <property type="entry name" value="2-Hacid_dh_4"/>
    <property type="match status" value="1"/>
</dbReference>
<organism evidence="7 8">
    <name type="scientific">Flintibacter hominis</name>
    <dbReference type="NCBI Taxonomy" id="2763048"/>
    <lineage>
        <taxon>Bacteria</taxon>
        <taxon>Bacillati</taxon>
        <taxon>Bacillota</taxon>
        <taxon>Clostridia</taxon>
        <taxon>Eubacteriales</taxon>
        <taxon>Flintibacter</taxon>
    </lineage>
</organism>
<dbReference type="EMBL" id="JACOPO010000001">
    <property type="protein sequence ID" value="MBC5721340.1"/>
    <property type="molecule type" value="Genomic_DNA"/>
</dbReference>
<name>A0A8J6M2A1_9FIRM</name>
<feature type="domain" description="D-isomer specific 2-hydroxyacid dehydrogenase NAD-binding" evidence="6">
    <location>
        <begin position="110"/>
        <end position="289"/>
    </location>
</feature>
<dbReference type="Gene3D" id="3.40.50.720">
    <property type="entry name" value="NAD(P)-binding Rossmann-like Domain"/>
    <property type="match status" value="2"/>
</dbReference>
<dbReference type="InterPro" id="IPR029752">
    <property type="entry name" value="D-isomer_DH_CS1"/>
</dbReference>
<dbReference type="InterPro" id="IPR006140">
    <property type="entry name" value="D-isomer_DH_NAD-bd"/>
</dbReference>
<dbReference type="Pfam" id="PF00389">
    <property type="entry name" value="2-Hacid_dh"/>
    <property type="match status" value="1"/>
</dbReference>
<keyword evidence="2 4" id="KW-0560">Oxidoreductase</keyword>
<comment type="caution">
    <text evidence="7">The sequence shown here is derived from an EMBL/GenBank/DDBJ whole genome shotgun (WGS) entry which is preliminary data.</text>
</comment>
<keyword evidence="8" id="KW-1185">Reference proteome</keyword>
<evidence type="ECO:0000256" key="1">
    <source>
        <dbReference type="ARBA" id="ARBA00005854"/>
    </source>
</evidence>
<dbReference type="InterPro" id="IPR050418">
    <property type="entry name" value="D-iso_2-hydroxyacid_DH_PdxB"/>
</dbReference>
<dbReference type="PROSITE" id="PS00065">
    <property type="entry name" value="D_2_HYDROXYACID_DH_1"/>
    <property type="match status" value="1"/>
</dbReference>
<gene>
    <name evidence="7" type="ORF">H8S11_00670</name>
</gene>
<dbReference type="GO" id="GO:0051287">
    <property type="term" value="F:NAD binding"/>
    <property type="evidence" value="ECO:0007669"/>
    <property type="project" value="InterPro"/>
</dbReference>